<accession>A0A1E1KKW9</accession>
<dbReference type="AlphaFoldDB" id="A0A1E1KKW9"/>
<evidence type="ECO:0000313" key="2">
    <source>
        <dbReference type="Proteomes" id="UP000178912"/>
    </source>
</evidence>
<organism evidence="1 2">
    <name type="scientific">Rhynchosporium agropyri</name>
    <dbReference type="NCBI Taxonomy" id="914238"/>
    <lineage>
        <taxon>Eukaryota</taxon>
        <taxon>Fungi</taxon>
        <taxon>Dikarya</taxon>
        <taxon>Ascomycota</taxon>
        <taxon>Pezizomycotina</taxon>
        <taxon>Leotiomycetes</taxon>
        <taxon>Helotiales</taxon>
        <taxon>Ploettnerulaceae</taxon>
        <taxon>Rhynchosporium</taxon>
    </lineage>
</organism>
<dbReference type="Proteomes" id="UP000178912">
    <property type="component" value="Unassembled WGS sequence"/>
</dbReference>
<protein>
    <submittedName>
        <fullName evidence="1">Uncharacterized protein</fullName>
    </submittedName>
</protein>
<gene>
    <name evidence="1" type="ORF">RAG0_07305</name>
</gene>
<proteinExistence type="predicted"/>
<evidence type="ECO:0000313" key="1">
    <source>
        <dbReference type="EMBL" id="CZS98679.1"/>
    </source>
</evidence>
<keyword evidence="2" id="KW-1185">Reference proteome</keyword>
<reference evidence="2" key="1">
    <citation type="submission" date="2016-03" db="EMBL/GenBank/DDBJ databases">
        <authorList>
            <person name="Guldener U."/>
        </authorList>
    </citation>
    <scope>NUCLEOTIDE SEQUENCE [LARGE SCALE GENOMIC DNA]</scope>
    <source>
        <strain evidence="2">04CH-RAC-A.6.1</strain>
    </source>
</reference>
<name>A0A1E1KKW9_9HELO</name>
<dbReference type="EMBL" id="FJUX01000037">
    <property type="protein sequence ID" value="CZS98679.1"/>
    <property type="molecule type" value="Genomic_DNA"/>
</dbReference>
<sequence length="160" mass="17188">MATDVLTKTLRCTVPTSSTTTSTIGIRIMNSPGLPQSVRQAIGSVRCSPPEVIVEISLLRGGGGDLLTVRAGKREREALQKQHVLCSLATVPIPVPVPVPIVLDALALSLRDLWEKAMLSETRAASNRASGFEKRARLCNRLCLTAVKSNSSKSQRRTNA</sequence>